<comment type="pathway">
    <text evidence="1">Amino-acid biosynthesis; L-tryptophan biosynthesis; L-tryptophan from chorismate: step 1/5.</text>
</comment>
<dbReference type="AlphaFoldDB" id="U1PLY1"/>
<sequence length="245" mass="26368">MTVSVLVIDNFDSFTYNLVEYLSEQRINGEPLEVDVRKNTASLKEIETIDPDAIVISPGPGHPENARDVGVTNDVLTTISQTVPTLGVCLGLEAAVYAYGGDVGRAPAPVHGKSSTIAHDGCGIFFGLDQTFEAGRYHSLIATRVPDCFEISAATKSNGTATGTEIENPPHNIRTQADSDADDDLIMGIRHREYPIEAVQFHPESVLTGVGHDLIKNFLERCSYDDDDCANSTDAQNKPASTTSD</sequence>
<feature type="region of interest" description="Disordered" evidence="6">
    <location>
        <begin position="159"/>
        <end position="180"/>
    </location>
</feature>
<dbReference type="Pfam" id="PF00117">
    <property type="entry name" value="GATase"/>
    <property type="match status" value="2"/>
</dbReference>
<feature type="domain" description="Glutamine amidotransferase" evidence="7">
    <location>
        <begin position="170"/>
        <end position="220"/>
    </location>
</feature>
<dbReference type="EC" id="4.1.3.27" evidence="2"/>
<dbReference type="GO" id="GO:0000162">
    <property type="term" value="P:L-tryptophan biosynthetic process"/>
    <property type="evidence" value="ECO:0007669"/>
    <property type="project" value="UniProtKB-KW"/>
</dbReference>
<comment type="catalytic activity">
    <reaction evidence="5">
        <text>chorismate + L-glutamine = anthranilate + pyruvate + L-glutamate + H(+)</text>
        <dbReference type="Rhea" id="RHEA:21732"/>
        <dbReference type="ChEBI" id="CHEBI:15361"/>
        <dbReference type="ChEBI" id="CHEBI:15378"/>
        <dbReference type="ChEBI" id="CHEBI:16567"/>
        <dbReference type="ChEBI" id="CHEBI:29748"/>
        <dbReference type="ChEBI" id="CHEBI:29985"/>
        <dbReference type="ChEBI" id="CHEBI:58359"/>
        <dbReference type="EC" id="4.1.3.27"/>
    </reaction>
</comment>
<dbReference type="HOGENOM" id="CLU_014340_1_2_2"/>
<dbReference type="InterPro" id="IPR029062">
    <property type="entry name" value="Class_I_gatase-like"/>
</dbReference>
<name>U1PLY1_9EURY</name>
<accession>U1PLY1</accession>
<protein>
    <recommendedName>
        <fullName evidence="2">anthranilate synthase</fullName>
        <ecNumber evidence="2">4.1.3.27</ecNumber>
    </recommendedName>
</protein>
<evidence type="ECO:0000256" key="2">
    <source>
        <dbReference type="ARBA" id="ARBA00012266"/>
    </source>
</evidence>
<evidence type="ECO:0000256" key="4">
    <source>
        <dbReference type="ARBA" id="ARBA00022962"/>
    </source>
</evidence>
<gene>
    <name evidence="8" type="ORF">J07HQW1_03301</name>
</gene>
<dbReference type="PANTHER" id="PTHR43418">
    <property type="entry name" value="MULTIFUNCTIONAL TRYPTOPHAN BIOSYNTHESIS PROTEIN-RELATED"/>
    <property type="match status" value="1"/>
</dbReference>
<dbReference type="InterPro" id="IPR006221">
    <property type="entry name" value="TrpG/PapA_dom"/>
</dbReference>
<organism evidence="8 9">
    <name type="scientific">Haloquadratum walsbyi J07HQW1</name>
    <dbReference type="NCBI Taxonomy" id="1238424"/>
    <lineage>
        <taxon>Archaea</taxon>
        <taxon>Methanobacteriati</taxon>
        <taxon>Methanobacteriota</taxon>
        <taxon>Stenosarchaea group</taxon>
        <taxon>Halobacteria</taxon>
        <taxon>Halobacteriales</taxon>
        <taxon>Haloferacaceae</taxon>
        <taxon>Haloquadratum</taxon>
    </lineage>
</organism>
<dbReference type="Proteomes" id="UP000030649">
    <property type="component" value="Unassembled WGS sequence"/>
</dbReference>
<dbReference type="PRINTS" id="PR00099">
    <property type="entry name" value="CPSGATASE"/>
</dbReference>
<evidence type="ECO:0000313" key="9">
    <source>
        <dbReference type="Proteomes" id="UP000030649"/>
    </source>
</evidence>
<dbReference type="NCBIfam" id="TIGR00566">
    <property type="entry name" value="trpG_papA"/>
    <property type="match status" value="1"/>
</dbReference>
<dbReference type="InterPro" id="IPR050472">
    <property type="entry name" value="Anth_synth/Amidotransfase"/>
</dbReference>
<keyword evidence="8" id="KW-0808">Transferase</keyword>
<dbReference type="GO" id="GO:0016740">
    <property type="term" value="F:transferase activity"/>
    <property type="evidence" value="ECO:0007669"/>
    <property type="project" value="UniProtKB-KW"/>
</dbReference>
<dbReference type="PANTHER" id="PTHR43418:SF4">
    <property type="entry name" value="MULTIFUNCTIONAL TRYPTOPHAN BIOSYNTHESIS PROTEIN"/>
    <property type="match status" value="1"/>
</dbReference>
<evidence type="ECO:0000313" key="8">
    <source>
        <dbReference type="EMBL" id="ERG93241.1"/>
    </source>
</evidence>
<feature type="domain" description="Glutamine amidotransferase" evidence="7">
    <location>
        <begin position="6"/>
        <end position="164"/>
    </location>
</feature>
<keyword evidence="3" id="KW-0028">Amino-acid biosynthesis</keyword>
<dbReference type="InterPro" id="IPR017926">
    <property type="entry name" value="GATASE"/>
</dbReference>
<dbReference type="PROSITE" id="PS51273">
    <property type="entry name" value="GATASE_TYPE_1"/>
    <property type="match status" value="1"/>
</dbReference>
<reference evidence="8 9" key="1">
    <citation type="journal article" date="2013" name="PLoS ONE">
        <title>Assembly-driven community genomics of a hypersaline microbial ecosystem.</title>
        <authorList>
            <person name="Podell S."/>
            <person name="Ugalde J.A."/>
            <person name="Narasingarao P."/>
            <person name="Banfield J.F."/>
            <person name="Heidelberg K.B."/>
            <person name="Allen E.E."/>
        </authorList>
    </citation>
    <scope>NUCLEOTIDE SEQUENCE [LARGE SCALE GENOMIC DNA]</scope>
    <source>
        <strain evidence="9">J07HQW1</strain>
    </source>
</reference>
<dbReference type="GO" id="GO:0005829">
    <property type="term" value="C:cytosol"/>
    <property type="evidence" value="ECO:0007669"/>
    <property type="project" value="TreeGrafter"/>
</dbReference>
<dbReference type="SUPFAM" id="SSF52317">
    <property type="entry name" value="Class I glutamine amidotransferase-like"/>
    <property type="match status" value="1"/>
</dbReference>
<evidence type="ECO:0000256" key="5">
    <source>
        <dbReference type="ARBA" id="ARBA00047683"/>
    </source>
</evidence>
<dbReference type="GO" id="GO:0004049">
    <property type="term" value="F:anthranilate synthase activity"/>
    <property type="evidence" value="ECO:0007669"/>
    <property type="project" value="UniProtKB-EC"/>
</dbReference>
<keyword evidence="4 8" id="KW-0315">Glutamine amidotransferase</keyword>
<dbReference type="PRINTS" id="PR00096">
    <property type="entry name" value="GATASE"/>
</dbReference>
<dbReference type="PRINTS" id="PR00097">
    <property type="entry name" value="ANTSNTHASEII"/>
</dbReference>
<evidence type="ECO:0000259" key="7">
    <source>
        <dbReference type="Pfam" id="PF00117"/>
    </source>
</evidence>
<dbReference type="Gene3D" id="3.40.50.880">
    <property type="match status" value="1"/>
</dbReference>
<evidence type="ECO:0000256" key="3">
    <source>
        <dbReference type="ARBA" id="ARBA00022822"/>
    </source>
</evidence>
<keyword evidence="3" id="KW-0822">Tryptophan biosynthesis</keyword>
<dbReference type="EMBL" id="KE356560">
    <property type="protein sequence ID" value="ERG93241.1"/>
    <property type="molecule type" value="Genomic_DNA"/>
</dbReference>
<dbReference type="STRING" id="1238424.J07HQW1_03301"/>
<evidence type="ECO:0000256" key="1">
    <source>
        <dbReference type="ARBA" id="ARBA00004873"/>
    </source>
</evidence>
<dbReference type="CDD" id="cd01743">
    <property type="entry name" value="GATase1_Anthranilate_Synthase"/>
    <property type="match status" value="1"/>
</dbReference>
<evidence type="ECO:0000256" key="6">
    <source>
        <dbReference type="SAM" id="MobiDB-lite"/>
    </source>
</evidence>
<keyword evidence="3" id="KW-0057">Aromatic amino acid biosynthesis</keyword>
<proteinExistence type="predicted"/>